<dbReference type="OrthoDB" id="9815676at2"/>
<keyword evidence="7" id="KW-1185">Reference proteome</keyword>
<evidence type="ECO:0000313" key="6">
    <source>
        <dbReference type="EMBL" id="AJQ93883.1"/>
    </source>
</evidence>
<dbReference type="PANTHER" id="PTHR30537:SF35">
    <property type="entry name" value="TRANSCRIPTIONAL REGULATORY PROTEIN"/>
    <property type="match status" value="1"/>
</dbReference>
<dbReference type="InterPro" id="IPR058163">
    <property type="entry name" value="LysR-type_TF_proteobact-type"/>
</dbReference>
<dbReference type="GO" id="GO:0003700">
    <property type="term" value="F:DNA-binding transcription factor activity"/>
    <property type="evidence" value="ECO:0007669"/>
    <property type="project" value="InterPro"/>
</dbReference>
<dbReference type="GO" id="GO:0043565">
    <property type="term" value="F:sequence-specific DNA binding"/>
    <property type="evidence" value="ECO:0007669"/>
    <property type="project" value="TreeGrafter"/>
</dbReference>
<dbReference type="FunFam" id="3.40.190.290:FF:000001">
    <property type="entry name" value="Transcriptional regulator, LysR family"/>
    <property type="match status" value="1"/>
</dbReference>
<dbReference type="AlphaFoldDB" id="A0A0C5VKF8"/>
<dbReference type="PROSITE" id="PS50931">
    <property type="entry name" value="HTH_LYSR"/>
    <property type="match status" value="1"/>
</dbReference>
<dbReference type="PATRIC" id="fig|1445510.3.peg.1802"/>
<gene>
    <name evidence="6" type="ORF">YC6258_01839</name>
</gene>
<dbReference type="Pfam" id="PF03466">
    <property type="entry name" value="LysR_substrate"/>
    <property type="match status" value="1"/>
</dbReference>
<dbReference type="PANTHER" id="PTHR30537">
    <property type="entry name" value="HTH-TYPE TRANSCRIPTIONAL REGULATOR"/>
    <property type="match status" value="1"/>
</dbReference>
<evidence type="ECO:0000256" key="3">
    <source>
        <dbReference type="ARBA" id="ARBA00023125"/>
    </source>
</evidence>
<keyword evidence="2" id="KW-0805">Transcription regulation</keyword>
<protein>
    <submittedName>
        <fullName evidence="6">Transcriptional regulator</fullName>
    </submittedName>
</protein>
<dbReference type="STRING" id="1445510.YC6258_01839"/>
<dbReference type="Gene3D" id="3.40.190.290">
    <property type="match status" value="1"/>
</dbReference>
<dbReference type="SUPFAM" id="SSF53850">
    <property type="entry name" value="Periplasmic binding protein-like II"/>
    <property type="match status" value="1"/>
</dbReference>
<evidence type="ECO:0000256" key="2">
    <source>
        <dbReference type="ARBA" id="ARBA00023015"/>
    </source>
</evidence>
<dbReference type="SUPFAM" id="SSF46785">
    <property type="entry name" value="Winged helix' DNA-binding domain"/>
    <property type="match status" value="1"/>
</dbReference>
<evidence type="ECO:0000256" key="4">
    <source>
        <dbReference type="ARBA" id="ARBA00023163"/>
    </source>
</evidence>
<dbReference type="CDD" id="cd08422">
    <property type="entry name" value="PBP2_CrgA_like"/>
    <property type="match status" value="1"/>
</dbReference>
<dbReference type="EMBL" id="CP007142">
    <property type="protein sequence ID" value="AJQ93883.1"/>
    <property type="molecule type" value="Genomic_DNA"/>
</dbReference>
<evidence type="ECO:0000313" key="7">
    <source>
        <dbReference type="Proteomes" id="UP000032266"/>
    </source>
</evidence>
<dbReference type="GO" id="GO:0006351">
    <property type="term" value="P:DNA-templated transcription"/>
    <property type="evidence" value="ECO:0007669"/>
    <property type="project" value="TreeGrafter"/>
</dbReference>
<feature type="domain" description="HTH lysR-type" evidence="5">
    <location>
        <begin position="1"/>
        <end position="59"/>
    </location>
</feature>
<proteinExistence type="inferred from homology"/>
<organism evidence="6 7">
    <name type="scientific">Gynuella sunshinyii YC6258</name>
    <dbReference type="NCBI Taxonomy" id="1445510"/>
    <lineage>
        <taxon>Bacteria</taxon>
        <taxon>Pseudomonadati</taxon>
        <taxon>Pseudomonadota</taxon>
        <taxon>Gammaproteobacteria</taxon>
        <taxon>Oceanospirillales</taxon>
        <taxon>Saccharospirillaceae</taxon>
        <taxon>Gynuella</taxon>
    </lineage>
</organism>
<comment type="similarity">
    <text evidence="1">Belongs to the LysR transcriptional regulatory family.</text>
</comment>
<dbReference type="Proteomes" id="UP000032266">
    <property type="component" value="Chromosome"/>
</dbReference>
<accession>A0A0C5VKF8</accession>
<dbReference type="InterPro" id="IPR036388">
    <property type="entry name" value="WH-like_DNA-bd_sf"/>
</dbReference>
<sequence>MDRLTALNVFVTVVEQGSLTAGANQLGISRAMTSRYLAELEDWMGVRLLHRTTRRMSLTGPGEEFLRHARSMLALGEEMELISARAEGVPKGLLRVTCSYSLAEAFLVPAINDYLKQWPGAAIDVLVIDRAINLVEERIDLAIRITNDLDPNLIARRLGYCRSVVCASPEYLKISGEPHQVQGLALHNCLTYSYFGKSLWSFNGPDGPESVPVSGKLSGNISNLLLEAALLGTGITMQPLYSARPYLQRGELVQLLQDYEPALLGIYGVYSNRKQMSPLLRSFIDYLVEKMSADPLWRSPDGQTF</sequence>
<name>A0A0C5VKF8_9GAMM</name>
<dbReference type="InterPro" id="IPR036390">
    <property type="entry name" value="WH_DNA-bd_sf"/>
</dbReference>
<dbReference type="FunFam" id="1.10.10.10:FF:000001">
    <property type="entry name" value="LysR family transcriptional regulator"/>
    <property type="match status" value="1"/>
</dbReference>
<dbReference type="RefSeq" id="WP_044616541.1">
    <property type="nucleotide sequence ID" value="NZ_CP007142.1"/>
</dbReference>
<dbReference type="InterPro" id="IPR000847">
    <property type="entry name" value="LysR_HTH_N"/>
</dbReference>
<evidence type="ECO:0000256" key="1">
    <source>
        <dbReference type="ARBA" id="ARBA00009437"/>
    </source>
</evidence>
<keyword evidence="3" id="KW-0238">DNA-binding</keyword>
<keyword evidence="4" id="KW-0804">Transcription</keyword>
<dbReference type="HOGENOM" id="CLU_039613_16_2_6"/>
<dbReference type="InterPro" id="IPR005119">
    <property type="entry name" value="LysR_subst-bd"/>
</dbReference>
<reference evidence="6 7" key="1">
    <citation type="submission" date="2014-01" db="EMBL/GenBank/DDBJ databases">
        <title>Full genme sequencing of cellulolytic bacterium Gynuella sunshinyii YC6258T gen. nov., sp. nov.</title>
        <authorList>
            <person name="Khan H."/>
            <person name="Chung E.J."/>
            <person name="Chung Y.R."/>
        </authorList>
    </citation>
    <scope>NUCLEOTIDE SEQUENCE [LARGE SCALE GENOMIC DNA]</scope>
    <source>
        <strain evidence="6 7">YC6258</strain>
    </source>
</reference>
<evidence type="ECO:0000259" key="5">
    <source>
        <dbReference type="PROSITE" id="PS50931"/>
    </source>
</evidence>
<dbReference type="KEGG" id="gsn:YC6258_01839"/>
<dbReference type="Gene3D" id="1.10.10.10">
    <property type="entry name" value="Winged helix-like DNA-binding domain superfamily/Winged helix DNA-binding domain"/>
    <property type="match status" value="1"/>
</dbReference>
<dbReference type="Pfam" id="PF00126">
    <property type="entry name" value="HTH_1"/>
    <property type="match status" value="1"/>
</dbReference>